<dbReference type="Pfam" id="PF12753">
    <property type="entry name" value="Nro1"/>
    <property type="match status" value="1"/>
</dbReference>
<feature type="region of interest" description="Disordered" evidence="8">
    <location>
        <begin position="1"/>
        <end position="35"/>
    </location>
</feature>
<organism evidence="9">
    <name type="scientific">Blastobotrys adeninivorans</name>
    <name type="common">Yeast</name>
    <name type="synonym">Arxula adeninivorans</name>
    <dbReference type="NCBI Taxonomy" id="409370"/>
    <lineage>
        <taxon>Eukaryota</taxon>
        <taxon>Fungi</taxon>
        <taxon>Dikarya</taxon>
        <taxon>Ascomycota</taxon>
        <taxon>Saccharomycotina</taxon>
        <taxon>Dipodascomycetes</taxon>
        <taxon>Dipodascales</taxon>
        <taxon>Trichomonascaceae</taxon>
        <taxon>Blastobotrys</taxon>
    </lineage>
</organism>
<dbReference type="EMBL" id="HG937692">
    <property type="protein sequence ID" value="CDP36507.1"/>
    <property type="molecule type" value="Genomic_DNA"/>
</dbReference>
<reference evidence="9" key="1">
    <citation type="submission" date="2014-02" db="EMBL/GenBank/DDBJ databases">
        <authorList>
            <person name="Genoscope - CEA"/>
        </authorList>
    </citation>
    <scope>NUCLEOTIDE SEQUENCE</scope>
    <source>
        <strain evidence="9">LS3</strain>
    </source>
</reference>
<comment type="subcellular location">
    <subcellularLocation>
        <location evidence="1">Nucleus</location>
    </subcellularLocation>
</comment>
<dbReference type="AlphaFoldDB" id="A0A060TC78"/>
<keyword evidence="6" id="KW-0804">Transcription</keyword>
<evidence type="ECO:0000256" key="5">
    <source>
        <dbReference type="ARBA" id="ARBA00023015"/>
    </source>
</evidence>
<dbReference type="PANTHER" id="PTHR28290:SF1">
    <property type="entry name" value="ENHANCER OF TRANSLATION TERMINATION 1"/>
    <property type="match status" value="1"/>
</dbReference>
<dbReference type="GO" id="GO:2000640">
    <property type="term" value="P:positive regulation of SREBP signaling pathway"/>
    <property type="evidence" value="ECO:0007669"/>
    <property type="project" value="TreeGrafter"/>
</dbReference>
<protein>
    <recommendedName>
        <fullName evidence="3">Enhancer of translation termination 1</fullName>
    </recommendedName>
</protein>
<keyword evidence="5" id="KW-0805">Transcription regulation</keyword>
<evidence type="ECO:0000256" key="8">
    <source>
        <dbReference type="SAM" id="MobiDB-lite"/>
    </source>
</evidence>
<evidence type="ECO:0000256" key="3">
    <source>
        <dbReference type="ARBA" id="ARBA00017359"/>
    </source>
</evidence>
<reference evidence="9" key="2">
    <citation type="submission" date="2014-06" db="EMBL/GenBank/DDBJ databases">
        <title>The complete genome of Blastobotrys (Arxula) adeninivorans LS3 - a yeast of biotechnological interest.</title>
        <authorList>
            <person name="Kunze G."/>
            <person name="Gaillardin C."/>
            <person name="Czernicka M."/>
            <person name="Durrens P."/>
            <person name="Martin T."/>
            <person name="Boer E."/>
            <person name="Gabaldon T."/>
            <person name="Cruz J."/>
            <person name="Talla E."/>
            <person name="Marck C."/>
            <person name="Goffeau A."/>
            <person name="Barbe V."/>
            <person name="Baret P."/>
            <person name="Baronian K."/>
            <person name="Beier S."/>
            <person name="Bleykasten C."/>
            <person name="Bode R."/>
            <person name="Casaregola S."/>
            <person name="Despons L."/>
            <person name="Fairhead C."/>
            <person name="Giersberg M."/>
            <person name="Gierski P."/>
            <person name="Hahnel U."/>
            <person name="Hartmann A."/>
            <person name="Jankowska D."/>
            <person name="Jubin C."/>
            <person name="Jung P."/>
            <person name="Lafontaine I."/>
            <person name="Leh-Louis V."/>
            <person name="Lemaire M."/>
            <person name="Marcet-Houben M."/>
            <person name="Mascher M."/>
            <person name="Morel G."/>
            <person name="Richard G.-F."/>
            <person name="Riechen J."/>
            <person name="Sacerdot C."/>
            <person name="Sarkar A."/>
            <person name="Savel G."/>
            <person name="Schacherer J."/>
            <person name="Sherman D."/>
            <person name="Straub M.-L."/>
            <person name="Stein N."/>
            <person name="Thierry A."/>
            <person name="Trautwein-Schult A."/>
            <person name="Westhof E."/>
            <person name="Worch S."/>
            <person name="Dujon B."/>
            <person name="Souciet J.-L."/>
            <person name="Wincker P."/>
            <person name="Scholz U."/>
            <person name="Neuveglise N."/>
        </authorList>
    </citation>
    <scope>NUCLEOTIDE SEQUENCE</scope>
    <source>
        <strain evidence="9">LS3</strain>
    </source>
</reference>
<evidence type="ECO:0000256" key="7">
    <source>
        <dbReference type="ARBA" id="ARBA00023242"/>
    </source>
</evidence>
<evidence type="ECO:0000256" key="4">
    <source>
        <dbReference type="ARBA" id="ARBA00022845"/>
    </source>
</evidence>
<evidence type="ECO:0000256" key="1">
    <source>
        <dbReference type="ARBA" id="ARBA00004123"/>
    </source>
</evidence>
<keyword evidence="4" id="KW-0810">Translation regulation</keyword>
<keyword evidence="7" id="KW-0539">Nucleus</keyword>
<feature type="compositionally biased region" description="Acidic residues" evidence="8">
    <location>
        <begin position="332"/>
        <end position="348"/>
    </location>
</feature>
<gene>
    <name evidence="9" type="ORF">GNLVRS02_ARAD1B14652g</name>
</gene>
<dbReference type="PhylomeDB" id="A0A060TC78"/>
<name>A0A060TC78_BLAAD</name>
<dbReference type="GO" id="GO:0006417">
    <property type="term" value="P:regulation of translation"/>
    <property type="evidence" value="ECO:0007669"/>
    <property type="project" value="UniProtKB-KW"/>
</dbReference>
<feature type="compositionally biased region" description="Basic and acidic residues" evidence="8">
    <location>
        <begin position="349"/>
        <end position="358"/>
    </location>
</feature>
<evidence type="ECO:0000256" key="2">
    <source>
        <dbReference type="ARBA" id="ARBA00007273"/>
    </source>
</evidence>
<dbReference type="PANTHER" id="PTHR28290">
    <property type="entry name" value="ENHANCER OF TRANSLATION TERMINATION 1"/>
    <property type="match status" value="1"/>
</dbReference>
<dbReference type="GO" id="GO:0005634">
    <property type="term" value="C:nucleus"/>
    <property type="evidence" value="ECO:0007669"/>
    <property type="project" value="UniProtKB-SubCell"/>
</dbReference>
<accession>A0A060TC78</accession>
<proteinExistence type="inferred from homology"/>
<evidence type="ECO:0000313" key="9">
    <source>
        <dbReference type="EMBL" id="CDP36507.1"/>
    </source>
</evidence>
<sequence length="441" mass="49822">MAKRPQGLNKAAKSKKKQKVDVPIDVDESGESQQQLTIEVDEEVDPEDELGQLNALYKTYLNSPLDANGYRSPKILYGVVHECDRLLRERARAKDDEGTEATSTLPSRFHNIYAHSLLELARFAQEQEEEDRDRPIDFIEAALDRVDTGLEQYPNDAQLLFTRAKALAARVAEMMLPENLPGSDFEERFQGVVDTIEDVNKAIKNYETAETLVLQSENSAPGSSYTQDQLDTVAELLRIGEQYGSLDLIRINSGDDSISDELSGQQPRLASWARARYEQVLDNIQAGKGKARTPQEDGDHSHEVLRRAHRGMGEYYLSMAGPITSQIEQLVEDDDDDEDEDDDEDNEQDTERSPETEKLYSEAKELLKLAIDHLLKAQHDNEKDGPIVYPLIAEAQISLANLLENESEEQKVLYDEAVQVLKRAQRLGFGDFREQIAELEQ</sequence>
<dbReference type="InterPro" id="IPR024318">
    <property type="entry name" value="Nro1/ETT1"/>
</dbReference>
<evidence type="ECO:0000256" key="6">
    <source>
        <dbReference type="ARBA" id="ARBA00023163"/>
    </source>
</evidence>
<feature type="region of interest" description="Disordered" evidence="8">
    <location>
        <begin position="332"/>
        <end position="358"/>
    </location>
</feature>
<comment type="similarity">
    <text evidence="2">Belongs to the ETT1 family.</text>
</comment>